<evidence type="ECO:0000259" key="2">
    <source>
        <dbReference type="Pfam" id="PF00441"/>
    </source>
</evidence>
<organism evidence="4 5">
    <name type="scientific">Sulfurisphaera ohwakuensis</name>
    <dbReference type="NCBI Taxonomy" id="69656"/>
    <lineage>
        <taxon>Archaea</taxon>
        <taxon>Thermoproteota</taxon>
        <taxon>Thermoprotei</taxon>
        <taxon>Sulfolobales</taxon>
        <taxon>Sulfolobaceae</taxon>
        <taxon>Sulfurisphaera</taxon>
    </lineage>
</organism>
<name>A0A650CKC1_SULOH</name>
<dbReference type="PANTHER" id="PTHR43884">
    <property type="entry name" value="ACYL-COA DEHYDROGENASE"/>
    <property type="match status" value="1"/>
</dbReference>
<evidence type="ECO:0000313" key="6">
    <source>
        <dbReference type="Proteomes" id="UP000582213"/>
    </source>
</evidence>
<sequence>MLLHVEEDEDIKLIVDSLKELLDREWNVLGSKKPEVNSGKILDLFYKLKDLGVFEFLESSSILQSVLINEFVGENLLPGIIATTFMAKKDVPTSVGINYVPELDKAEYVVTPKGIAKVSEVEYVEIKSPDPSVRVYKILSGKWSPYDNFNFIFLNASAQMLGHGTYCLNKTIEYAKTRIAFGKPIGSYQAIKHKLVDDAIGLELARSRYLVDTDPSSFEYSFKKSFRAILDSIQVHGGIGFTTDLDLHLHLKRVILINKILTPFVS</sequence>
<dbReference type="SUPFAM" id="SSF47203">
    <property type="entry name" value="Acyl-CoA dehydrogenase C-terminal domain-like"/>
    <property type="match status" value="1"/>
</dbReference>
<reference evidence="3 6" key="2">
    <citation type="submission" date="2020-08" db="EMBL/GenBank/DDBJ databases">
        <title>Genomic Encyclopedia of Type Strains, Phase IV (KMG-IV): sequencing the most valuable type-strain genomes for metagenomic binning, comparative biology and taxonomic classification.</title>
        <authorList>
            <person name="Goeker M."/>
        </authorList>
    </citation>
    <scope>NUCLEOTIDE SEQUENCE [LARGE SCALE GENOMIC DNA]</scope>
    <source>
        <strain evidence="3 6">DSM 12421</strain>
    </source>
</reference>
<protein>
    <submittedName>
        <fullName evidence="4">Acyl-CoA dehydrogenase</fullName>
    </submittedName>
</protein>
<evidence type="ECO:0000313" key="4">
    <source>
        <dbReference type="EMBL" id="QGR18321.1"/>
    </source>
</evidence>
<evidence type="ECO:0000256" key="1">
    <source>
        <dbReference type="ARBA" id="ARBA00022630"/>
    </source>
</evidence>
<dbReference type="PANTHER" id="PTHR43884:SF12">
    <property type="entry name" value="ISOVALERYL-COA DEHYDROGENASE, MITOCHONDRIAL-RELATED"/>
    <property type="match status" value="1"/>
</dbReference>
<dbReference type="OrthoDB" id="275197at2157"/>
<gene>
    <name evidence="4" type="ORF">D1869_14830</name>
    <name evidence="3" type="ORF">HNQ62_001466</name>
</gene>
<dbReference type="Proteomes" id="UP000427373">
    <property type="component" value="Chromosome"/>
</dbReference>
<dbReference type="AlphaFoldDB" id="A0A650CKC1"/>
<dbReference type="EMBL" id="JACHFY010000006">
    <property type="protein sequence ID" value="MBB5253696.1"/>
    <property type="molecule type" value="Genomic_DNA"/>
</dbReference>
<dbReference type="InterPro" id="IPR009075">
    <property type="entry name" value="AcylCo_DH/oxidase_C"/>
</dbReference>
<keyword evidence="5" id="KW-1185">Reference proteome</keyword>
<keyword evidence="1" id="KW-0285">Flavoprotein</keyword>
<evidence type="ECO:0000313" key="5">
    <source>
        <dbReference type="Proteomes" id="UP000427373"/>
    </source>
</evidence>
<dbReference type="GO" id="GO:0003995">
    <property type="term" value="F:acyl-CoA dehydrogenase activity"/>
    <property type="evidence" value="ECO:0007669"/>
    <property type="project" value="TreeGrafter"/>
</dbReference>
<dbReference type="KEGG" id="soh:D1869_14830"/>
<evidence type="ECO:0000313" key="3">
    <source>
        <dbReference type="EMBL" id="MBB5253696.1"/>
    </source>
</evidence>
<dbReference type="InterPro" id="IPR036250">
    <property type="entry name" value="AcylCo_DH-like_C"/>
</dbReference>
<dbReference type="EMBL" id="CP045484">
    <property type="protein sequence ID" value="QGR18321.1"/>
    <property type="molecule type" value="Genomic_DNA"/>
</dbReference>
<accession>A0A650CKC1</accession>
<dbReference type="GeneID" id="42802547"/>
<dbReference type="RefSeq" id="WP_156015813.1">
    <property type="nucleotide sequence ID" value="NZ_CP045484.1"/>
</dbReference>
<dbReference type="Proteomes" id="UP000582213">
    <property type="component" value="Unassembled WGS sequence"/>
</dbReference>
<feature type="domain" description="Acyl-CoA dehydrogenase/oxidase C-terminal" evidence="2">
    <location>
        <begin position="155"/>
        <end position="207"/>
    </location>
</feature>
<proteinExistence type="predicted"/>
<reference evidence="4 5" key="1">
    <citation type="submission" date="2019-10" db="EMBL/GenBank/DDBJ databases">
        <title>Genome Sequences from Six Type Strain Members of the Archaeal Family Sulfolobaceae: Acidianus ambivalens, Acidianus infernus, Metallosphaera prunae, Stygiolobus azoricus, Sulfolobus metallicus, and Sulfurisphaera ohwakuensis.</title>
        <authorList>
            <person name="Counts J.A."/>
            <person name="Kelly R.M."/>
        </authorList>
    </citation>
    <scope>NUCLEOTIDE SEQUENCE [LARGE SCALE GENOMIC DNA]</scope>
    <source>
        <strain evidence="4 5">TA-1</strain>
    </source>
</reference>
<dbReference type="Pfam" id="PF00441">
    <property type="entry name" value="Acyl-CoA_dh_1"/>
    <property type="match status" value="1"/>
</dbReference>
<dbReference type="Gene3D" id="1.20.140.10">
    <property type="entry name" value="Butyryl-CoA Dehydrogenase, subunit A, domain 3"/>
    <property type="match status" value="1"/>
</dbReference>